<feature type="domain" description="C2H2-type" evidence="12">
    <location>
        <begin position="500"/>
        <end position="527"/>
    </location>
</feature>
<dbReference type="PANTHER" id="PTHR24393:SF15">
    <property type="entry name" value="IP01243P-RELATED"/>
    <property type="match status" value="1"/>
</dbReference>
<dbReference type="PANTHER" id="PTHR24393">
    <property type="entry name" value="ZINC FINGER PROTEIN"/>
    <property type="match status" value="1"/>
</dbReference>
<dbReference type="PROSITE" id="PS00028">
    <property type="entry name" value="ZINC_FINGER_C2H2_1"/>
    <property type="match status" value="6"/>
</dbReference>
<evidence type="ECO:0000313" key="14">
    <source>
        <dbReference type="Proteomes" id="UP000747542"/>
    </source>
</evidence>
<dbReference type="EMBL" id="JAHLQT010011632">
    <property type="protein sequence ID" value="KAG7171885.1"/>
    <property type="molecule type" value="Genomic_DNA"/>
</dbReference>
<keyword evidence="7" id="KW-0805">Transcription regulation</keyword>
<dbReference type="Proteomes" id="UP000747542">
    <property type="component" value="Unassembled WGS sequence"/>
</dbReference>
<evidence type="ECO:0000256" key="2">
    <source>
        <dbReference type="ARBA" id="ARBA00006991"/>
    </source>
</evidence>
<evidence type="ECO:0000256" key="8">
    <source>
        <dbReference type="ARBA" id="ARBA00023125"/>
    </source>
</evidence>
<keyword evidence="14" id="KW-1185">Reference proteome</keyword>
<feature type="domain" description="C2H2-type" evidence="12">
    <location>
        <begin position="556"/>
        <end position="584"/>
    </location>
</feature>
<name>A0A8J5T218_HOMAM</name>
<keyword evidence="9" id="KW-0804">Transcription</keyword>
<keyword evidence="3" id="KW-0479">Metal-binding</keyword>
<feature type="domain" description="C2H2-type" evidence="12">
    <location>
        <begin position="528"/>
        <end position="555"/>
    </location>
</feature>
<evidence type="ECO:0000256" key="10">
    <source>
        <dbReference type="ARBA" id="ARBA00023242"/>
    </source>
</evidence>
<gene>
    <name evidence="13" type="primary">Znf250-L</name>
    <name evidence="13" type="ORF">Hamer_G000815</name>
</gene>
<evidence type="ECO:0000256" key="5">
    <source>
        <dbReference type="ARBA" id="ARBA00022771"/>
    </source>
</evidence>
<dbReference type="OrthoDB" id="10039931at2759"/>
<evidence type="ECO:0000259" key="12">
    <source>
        <dbReference type="PROSITE" id="PS50157"/>
    </source>
</evidence>
<feature type="domain" description="C2H2-type" evidence="12">
    <location>
        <begin position="586"/>
        <end position="614"/>
    </location>
</feature>
<evidence type="ECO:0000256" key="7">
    <source>
        <dbReference type="ARBA" id="ARBA00023015"/>
    </source>
</evidence>
<comment type="caution">
    <text evidence="13">The sequence shown here is derived from an EMBL/GenBank/DDBJ whole genome shotgun (WGS) entry which is preliminary data.</text>
</comment>
<evidence type="ECO:0000256" key="6">
    <source>
        <dbReference type="ARBA" id="ARBA00022833"/>
    </source>
</evidence>
<dbReference type="GO" id="GO:0005634">
    <property type="term" value="C:nucleus"/>
    <property type="evidence" value="ECO:0007669"/>
    <property type="project" value="UniProtKB-SubCell"/>
</dbReference>
<keyword evidence="5 11" id="KW-0863">Zinc-finger</keyword>
<dbReference type="GO" id="GO:0001228">
    <property type="term" value="F:DNA-binding transcription activator activity, RNA polymerase II-specific"/>
    <property type="evidence" value="ECO:0007669"/>
    <property type="project" value="TreeGrafter"/>
</dbReference>
<dbReference type="GO" id="GO:0000978">
    <property type="term" value="F:RNA polymerase II cis-regulatory region sequence-specific DNA binding"/>
    <property type="evidence" value="ECO:0007669"/>
    <property type="project" value="TreeGrafter"/>
</dbReference>
<evidence type="ECO:0000256" key="11">
    <source>
        <dbReference type="PROSITE-ProRule" id="PRU00042"/>
    </source>
</evidence>
<evidence type="ECO:0000256" key="9">
    <source>
        <dbReference type="ARBA" id="ARBA00023163"/>
    </source>
</evidence>
<dbReference type="GO" id="GO:0008270">
    <property type="term" value="F:zinc ion binding"/>
    <property type="evidence" value="ECO:0007669"/>
    <property type="project" value="UniProtKB-KW"/>
</dbReference>
<keyword evidence="4" id="KW-0677">Repeat</keyword>
<keyword evidence="10" id="KW-0539">Nucleus</keyword>
<dbReference type="InterPro" id="IPR013087">
    <property type="entry name" value="Znf_C2H2_type"/>
</dbReference>
<organism evidence="13 14">
    <name type="scientific">Homarus americanus</name>
    <name type="common">American lobster</name>
    <dbReference type="NCBI Taxonomy" id="6706"/>
    <lineage>
        <taxon>Eukaryota</taxon>
        <taxon>Metazoa</taxon>
        <taxon>Ecdysozoa</taxon>
        <taxon>Arthropoda</taxon>
        <taxon>Crustacea</taxon>
        <taxon>Multicrustacea</taxon>
        <taxon>Malacostraca</taxon>
        <taxon>Eumalacostraca</taxon>
        <taxon>Eucarida</taxon>
        <taxon>Decapoda</taxon>
        <taxon>Pleocyemata</taxon>
        <taxon>Astacidea</taxon>
        <taxon>Nephropoidea</taxon>
        <taxon>Nephropidae</taxon>
        <taxon>Homarus</taxon>
    </lineage>
</organism>
<dbReference type="Pfam" id="PF00096">
    <property type="entry name" value="zf-C2H2"/>
    <property type="match status" value="3"/>
</dbReference>
<evidence type="ECO:0000256" key="3">
    <source>
        <dbReference type="ARBA" id="ARBA00022723"/>
    </source>
</evidence>
<dbReference type="SMART" id="SM00355">
    <property type="entry name" value="ZnF_C2H2"/>
    <property type="match status" value="9"/>
</dbReference>
<proteinExistence type="inferred from homology"/>
<comment type="subcellular location">
    <subcellularLocation>
        <location evidence="1">Nucleus</location>
    </subcellularLocation>
</comment>
<feature type="domain" description="C2H2-type" evidence="12">
    <location>
        <begin position="382"/>
        <end position="406"/>
    </location>
</feature>
<dbReference type="FunFam" id="3.30.160.60:FF:000100">
    <property type="entry name" value="Zinc finger 45-like"/>
    <property type="match status" value="1"/>
</dbReference>
<evidence type="ECO:0000313" key="13">
    <source>
        <dbReference type="EMBL" id="KAG7171885.1"/>
    </source>
</evidence>
<keyword evidence="6" id="KW-0862">Zinc</keyword>
<accession>A0A8J5T218</accession>
<feature type="domain" description="C2H2-type" evidence="12">
    <location>
        <begin position="615"/>
        <end position="642"/>
    </location>
</feature>
<keyword evidence="8" id="KW-0238">DNA-binding</keyword>
<dbReference type="PROSITE" id="PS50157">
    <property type="entry name" value="ZINC_FINGER_C2H2_2"/>
    <property type="match status" value="6"/>
</dbReference>
<evidence type="ECO:0000256" key="4">
    <source>
        <dbReference type="ARBA" id="ARBA00022737"/>
    </source>
</evidence>
<protein>
    <submittedName>
        <fullName evidence="13">Zinc finger protein 250-like</fullName>
    </submittedName>
</protein>
<sequence length="877" mass="98395">MATSLEDGVNYLCIVCNLDVKGAPINIHSNLAAKNGSIHSLICQVVNYEDLLEACQSSEVICARCLKILLNIVNLECKIINLRNDFRETFQNGIESRRVPIGESLMNQVKPRHLPDEEKIDVKICNSIEWGEGPGCQQEYQANNDKTFVGINEKVFDITDSSKHDLLSVNGLMCEKKVPIKFEASNNVISIESEHCIEISNNHMSFSGARDLNELIPPRGIEDNPEIIGNSLNDEADQSVTFKRSCSESALLDCPSSPASGQHLIDPLKDSVESEYFDEQSQDIATKIYPASTEKQKEIDPLLTDLDNLEVKMCLEDDVKNSTSGRRKRTKPTQPQQIRLKRPKRYKRKKILVEGTEVKTEMEPEEESDLEDSLLQVQYNMITCELCGERFGDSRKLAKHGKNMHASVYCYVCDQCTDIRYREKAKLTQHLRRIHKVSVHQCQACDHEASSQRSLDQHIISNHPDSRFFECHICHKAFRTHRYLHFAHIKRCHFGLPVKYTCEKCKKGFVDKSSFENHKVIHSKAKNYTCEFCGAMFYTSYTLKTHVNTHTQEKKYVCGDCGSAFLRFSNLIAHKKRLHSSDDLKLVCEICGKSMLTQRDLRRHQLAHHSKERSFTCHQCPRSYTAKDSLRSHLRTHAGEKPDKDPSGKVFHKNNLLCHRQQCVPVGDEFQQDIIHTQDTKNTVQVSGEEIEGGEHMVVITLKECQPPAVYTVRNAQTHLQEIMVSSETPSHTQSGSIVDENLPLEGTGLPLLHSQLGTIGTGRIGLSTPVLFTTLNTESISVQHGQDTISGGLSHSGFTTDVTCIDGGLQATPLTFQQTPVPGVQSKEQDSLASFSAETPVTCAPLTTQLIQLPPLQTSTANNAPVTFVATWPSAL</sequence>
<dbReference type="AlphaFoldDB" id="A0A8J5T218"/>
<comment type="similarity">
    <text evidence="2">Belongs to the krueppel C2H2-type zinc-finger protein family.</text>
</comment>
<reference evidence="13" key="1">
    <citation type="journal article" date="2021" name="Sci. Adv.">
        <title>The American lobster genome reveals insights on longevity, neural, and immune adaptations.</title>
        <authorList>
            <person name="Polinski J.M."/>
            <person name="Zimin A.V."/>
            <person name="Clark K.F."/>
            <person name="Kohn A.B."/>
            <person name="Sadowski N."/>
            <person name="Timp W."/>
            <person name="Ptitsyn A."/>
            <person name="Khanna P."/>
            <person name="Romanova D.Y."/>
            <person name="Williams P."/>
            <person name="Greenwood S.J."/>
            <person name="Moroz L.L."/>
            <person name="Walt D.R."/>
            <person name="Bodnar A.G."/>
        </authorList>
    </citation>
    <scope>NUCLEOTIDE SEQUENCE</scope>
    <source>
        <strain evidence="13">GMGI-L3</strain>
    </source>
</reference>
<evidence type="ECO:0000256" key="1">
    <source>
        <dbReference type="ARBA" id="ARBA00004123"/>
    </source>
</evidence>